<comment type="caution">
    <text evidence="7">The sequence shown here is derived from an EMBL/GenBank/DDBJ whole genome shotgun (WGS) entry which is preliminary data.</text>
</comment>
<dbReference type="RefSeq" id="WP_337311348.1">
    <property type="nucleotide sequence ID" value="NZ_JAEKNS010000081.1"/>
</dbReference>
<evidence type="ECO:0000259" key="5">
    <source>
        <dbReference type="PROSITE" id="PS50893"/>
    </source>
</evidence>
<dbReference type="EMBL" id="QHBU01000249">
    <property type="protein sequence ID" value="PZR78701.1"/>
    <property type="molecule type" value="Genomic_DNA"/>
</dbReference>
<evidence type="ECO:0000256" key="1">
    <source>
        <dbReference type="ARBA" id="ARBA00005417"/>
    </source>
</evidence>
<dbReference type="InterPro" id="IPR017871">
    <property type="entry name" value="ABC_transporter-like_CS"/>
</dbReference>
<evidence type="ECO:0000256" key="2">
    <source>
        <dbReference type="ARBA" id="ARBA00022448"/>
    </source>
</evidence>
<dbReference type="SUPFAM" id="SSF52540">
    <property type="entry name" value="P-loop containing nucleoside triphosphate hydrolases"/>
    <property type="match status" value="1"/>
</dbReference>
<evidence type="ECO:0000256" key="4">
    <source>
        <dbReference type="ARBA" id="ARBA00022840"/>
    </source>
</evidence>
<accession>A0A2W6ALW0</accession>
<keyword evidence="4 6" id="KW-0067">ATP-binding</keyword>
<evidence type="ECO:0000313" key="9">
    <source>
        <dbReference type="Proteomes" id="UP000606991"/>
    </source>
</evidence>
<dbReference type="GO" id="GO:0055085">
    <property type="term" value="P:transmembrane transport"/>
    <property type="evidence" value="ECO:0007669"/>
    <property type="project" value="UniProtKB-ARBA"/>
</dbReference>
<protein>
    <submittedName>
        <fullName evidence="6">ATP-binding cassette domain-containing protein</fullName>
    </submittedName>
    <submittedName>
        <fullName evidence="7">Peptide ABC transporter substrate-binding protein</fullName>
    </submittedName>
</protein>
<evidence type="ECO:0000313" key="8">
    <source>
        <dbReference type="Proteomes" id="UP000248724"/>
    </source>
</evidence>
<dbReference type="PANTHER" id="PTHR43776">
    <property type="entry name" value="TRANSPORT ATP-BINDING PROTEIN"/>
    <property type="match status" value="1"/>
</dbReference>
<reference evidence="7" key="2">
    <citation type="submission" date="2018-05" db="EMBL/GenBank/DDBJ databases">
        <authorList>
            <person name="Ferrari B."/>
        </authorList>
    </citation>
    <scope>NUCLEOTIDE SEQUENCE</scope>
    <source>
        <strain evidence="7">RRmetagenome_bin12</strain>
    </source>
</reference>
<evidence type="ECO:0000313" key="6">
    <source>
        <dbReference type="EMBL" id="MBJ7594817.1"/>
    </source>
</evidence>
<name>A0A2W6ALW0_9BACT</name>
<keyword evidence="3" id="KW-0547">Nucleotide-binding</keyword>
<dbReference type="InterPro" id="IPR027417">
    <property type="entry name" value="P-loop_NTPase"/>
</dbReference>
<dbReference type="SMART" id="SM00382">
    <property type="entry name" value="AAA"/>
    <property type="match status" value="1"/>
</dbReference>
<comment type="similarity">
    <text evidence="1">Belongs to the ABC transporter superfamily.</text>
</comment>
<dbReference type="FunFam" id="3.40.50.300:FF:000016">
    <property type="entry name" value="Oligopeptide ABC transporter ATP-binding component"/>
    <property type="match status" value="1"/>
</dbReference>
<sequence length="371" mass="40317">MPQSEAAAPASAWTAEADALVSLRDVYKQFPSGRQTVRAVDGVSLDIIQGETLGLVGESGCGKSTLGRVVTQLQPATAGSIFFEGKDLAALHGEDLRQMRRRVQMIFQDPYGSLNPRMTVGNIIGEPLANFGLAKGKERDKQVQEVMRICGLNPNFNNRYPHEFSGGQRQRIGIARSLILRPSFIVADEPISALDVSIQAQIINLLEQLQDDFNLTYLFIAHDLSVVRHLSDRVAVMYLGVIVEVANSLELYDNPLHPYTTALLQSIPVPDPMVERDRKPIILMGEIPSPINPPSACRFHTRCPIAQPICSEVRPDLVDYGNGHLAACHFAGKLQGSLAAKVAEESTEALRTAIAGELDDASSNGAEPVTS</sequence>
<reference evidence="7 8" key="1">
    <citation type="journal article" date="2017" name="Nature">
        <title>Atmospheric trace gases support primary production in Antarctic desert surface soil.</title>
        <authorList>
            <person name="Ji M."/>
            <person name="Greening C."/>
            <person name="Vanwonterghem I."/>
            <person name="Carere C.R."/>
            <person name="Bay S.K."/>
            <person name="Steen J.A."/>
            <person name="Montgomery K."/>
            <person name="Lines T."/>
            <person name="Beardall J."/>
            <person name="van Dorst J."/>
            <person name="Snape I."/>
            <person name="Stott M.B."/>
            <person name="Hugenholtz P."/>
            <person name="Ferrari B.C."/>
        </authorList>
    </citation>
    <scope>NUCLEOTIDE SEQUENCE [LARGE SCALE GENOMIC DNA]</scope>
    <source>
        <strain evidence="7">RRmetagenome_bin12</strain>
    </source>
</reference>
<dbReference type="Gene3D" id="3.40.50.300">
    <property type="entry name" value="P-loop containing nucleotide triphosphate hydrolases"/>
    <property type="match status" value="1"/>
</dbReference>
<dbReference type="CDD" id="cd03257">
    <property type="entry name" value="ABC_NikE_OppD_transporters"/>
    <property type="match status" value="1"/>
</dbReference>
<dbReference type="PANTHER" id="PTHR43776:SF7">
    <property type="entry name" value="D,D-DIPEPTIDE TRANSPORT ATP-BINDING PROTEIN DDPF-RELATED"/>
    <property type="match status" value="1"/>
</dbReference>
<reference evidence="6 9" key="3">
    <citation type="submission" date="2020-10" db="EMBL/GenBank/DDBJ databases">
        <title>Ca. Dormibacterota MAGs.</title>
        <authorList>
            <person name="Montgomery K."/>
        </authorList>
    </citation>
    <scope>NUCLEOTIDE SEQUENCE [LARGE SCALE GENOMIC DNA]</scope>
    <source>
        <strain evidence="6">SC8812_S17_18</strain>
    </source>
</reference>
<dbReference type="InterPro" id="IPR013563">
    <property type="entry name" value="Oligopep_ABC_C"/>
</dbReference>
<dbReference type="AlphaFoldDB" id="A0A2W6ALW0"/>
<dbReference type="NCBIfam" id="TIGR01727">
    <property type="entry name" value="oligo_HPY"/>
    <property type="match status" value="1"/>
</dbReference>
<dbReference type="EMBL" id="JAEKNS010000081">
    <property type="protein sequence ID" value="MBJ7594817.1"/>
    <property type="molecule type" value="Genomic_DNA"/>
</dbReference>
<dbReference type="InterPro" id="IPR003593">
    <property type="entry name" value="AAA+_ATPase"/>
</dbReference>
<dbReference type="PROSITE" id="PS50893">
    <property type="entry name" value="ABC_TRANSPORTER_2"/>
    <property type="match status" value="1"/>
</dbReference>
<keyword evidence="2" id="KW-0813">Transport</keyword>
<gene>
    <name evidence="7" type="ORF">DLM65_12260</name>
    <name evidence="6" type="ORF">JF886_08135</name>
</gene>
<dbReference type="Pfam" id="PF08352">
    <property type="entry name" value="oligo_HPY"/>
    <property type="match status" value="1"/>
</dbReference>
<dbReference type="Pfam" id="PF00005">
    <property type="entry name" value="ABC_tran"/>
    <property type="match status" value="1"/>
</dbReference>
<organism evidence="7 8">
    <name type="scientific">Candidatus Aeolococcus gillhamiae</name>
    <dbReference type="NCBI Taxonomy" id="3127015"/>
    <lineage>
        <taxon>Bacteria</taxon>
        <taxon>Bacillati</taxon>
        <taxon>Candidatus Dormiibacterota</taxon>
        <taxon>Candidatus Dormibacteria</taxon>
        <taxon>Candidatus Aeolococcales</taxon>
        <taxon>Candidatus Aeolococcaceae</taxon>
        <taxon>Candidatus Aeolococcus</taxon>
    </lineage>
</organism>
<dbReference type="InterPro" id="IPR003439">
    <property type="entry name" value="ABC_transporter-like_ATP-bd"/>
</dbReference>
<dbReference type="GO" id="GO:0005524">
    <property type="term" value="F:ATP binding"/>
    <property type="evidence" value="ECO:0007669"/>
    <property type="project" value="UniProtKB-KW"/>
</dbReference>
<evidence type="ECO:0000256" key="3">
    <source>
        <dbReference type="ARBA" id="ARBA00022741"/>
    </source>
</evidence>
<evidence type="ECO:0000313" key="7">
    <source>
        <dbReference type="EMBL" id="PZR78701.1"/>
    </source>
</evidence>
<feature type="domain" description="ABC transporter" evidence="5">
    <location>
        <begin position="21"/>
        <end position="264"/>
    </location>
</feature>
<dbReference type="Proteomes" id="UP000606991">
    <property type="component" value="Unassembled WGS sequence"/>
</dbReference>
<dbReference type="GO" id="GO:0015833">
    <property type="term" value="P:peptide transport"/>
    <property type="evidence" value="ECO:0007669"/>
    <property type="project" value="InterPro"/>
</dbReference>
<accession>A0A934NA16</accession>
<dbReference type="InterPro" id="IPR050319">
    <property type="entry name" value="ABC_transp_ATP-bind"/>
</dbReference>
<dbReference type="GO" id="GO:0016887">
    <property type="term" value="F:ATP hydrolysis activity"/>
    <property type="evidence" value="ECO:0007669"/>
    <property type="project" value="InterPro"/>
</dbReference>
<proteinExistence type="inferred from homology"/>
<dbReference type="Proteomes" id="UP000248724">
    <property type="component" value="Unassembled WGS sequence"/>
</dbReference>
<dbReference type="PROSITE" id="PS00211">
    <property type="entry name" value="ABC_TRANSPORTER_1"/>
    <property type="match status" value="1"/>
</dbReference>